<dbReference type="InterPro" id="IPR051310">
    <property type="entry name" value="MCP_chemotaxis"/>
</dbReference>
<evidence type="ECO:0000256" key="7">
    <source>
        <dbReference type="ARBA" id="ARBA00029447"/>
    </source>
</evidence>
<gene>
    <name evidence="11" type="ORF">AXG55_07680</name>
</gene>
<evidence type="ECO:0000256" key="3">
    <source>
        <dbReference type="ARBA" id="ARBA00022500"/>
    </source>
</evidence>
<feature type="transmembrane region" description="Helical" evidence="9">
    <location>
        <begin position="12"/>
        <end position="34"/>
    </location>
</feature>
<dbReference type="OrthoDB" id="8744489at2"/>
<keyword evidence="8" id="KW-0807">Transducer</keyword>
<dbReference type="GO" id="GO:0005886">
    <property type="term" value="C:plasma membrane"/>
    <property type="evidence" value="ECO:0007669"/>
    <property type="project" value="UniProtKB-SubCell"/>
</dbReference>
<dbReference type="GO" id="GO:0004888">
    <property type="term" value="F:transmembrane signaling receptor activity"/>
    <property type="evidence" value="ECO:0007669"/>
    <property type="project" value="TreeGrafter"/>
</dbReference>
<evidence type="ECO:0000256" key="9">
    <source>
        <dbReference type="SAM" id="Phobius"/>
    </source>
</evidence>
<dbReference type="AlphaFoldDB" id="A0A1L4D0P6"/>
<proteinExistence type="inferred from homology"/>
<reference evidence="11 12" key="1">
    <citation type="submission" date="2016-10" db="EMBL/GenBank/DDBJ databases">
        <title>Silvanigrella aquatica sp. nov., isolated from a freshwater lake located in the Black Forest, Germany, description of Silvanigrellaceae fam. nov., Silvanigrellales ord. nov., reclassification of the order Bdellovibrionales in the class Oligoflexia, reclassification of the families Bacteriovoracaceae and Halobacteriovoraceae in the new order Bacteriovoracales ord. nov., and reclassification of the family Pseudobacteriovoracaceae in the order Oligoflexiales.</title>
        <authorList>
            <person name="Hahn M.W."/>
            <person name="Schmidt J."/>
            <person name="Koll U."/>
            <person name="Rohde M."/>
            <person name="Verbag S."/>
            <person name="Pitt A."/>
            <person name="Nakai R."/>
            <person name="Naganuma T."/>
            <person name="Lang E."/>
        </authorList>
    </citation>
    <scope>NUCLEOTIDE SEQUENCE [LARGE SCALE GENOMIC DNA]</scope>
    <source>
        <strain evidence="11 12">MWH-Nonnen-W8red</strain>
    </source>
</reference>
<keyword evidence="12" id="KW-1185">Reference proteome</keyword>
<dbReference type="Gene3D" id="1.10.287.950">
    <property type="entry name" value="Methyl-accepting chemotaxis protein"/>
    <property type="match status" value="1"/>
</dbReference>
<dbReference type="GO" id="GO:0007165">
    <property type="term" value="P:signal transduction"/>
    <property type="evidence" value="ECO:0007669"/>
    <property type="project" value="UniProtKB-KW"/>
</dbReference>
<organism evidence="11 12">
    <name type="scientific">Silvanigrella aquatica</name>
    <dbReference type="NCBI Taxonomy" id="1915309"/>
    <lineage>
        <taxon>Bacteria</taxon>
        <taxon>Pseudomonadati</taxon>
        <taxon>Bdellovibrionota</taxon>
        <taxon>Oligoflexia</taxon>
        <taxon>Silvanigrellales</taxon>
        <taxon>Silvanigrellaceae</taxon>
        <taxon>Silvanigrella</taxon>
    </lineage>
</organism>
<keyword evidence="4 9" id="KW-0812">Transmembrane</keyword>
<dbReference type="GO" id="GO:0006935">
    <property type="term" value="P:chemotaxis"/>
    <property type="evidence" value="ECO:0007669"/>
    <property type="project" value="UniProtKB-KW"/>
</dbReference>
<dbReference type="Pfam" id="PF00015">
    <property type="entry name" value="MCPsignal"/>
    <property type="match status" value="1"/>
</dbReference>
<evidence type="ECO:0000256" key="8">
    <source>
        <dbReference type="PROSITE-ProRule" id="PRU00284"/>
    </source>
</evidence>
<dbReference type="PANTHER" id="PTHR43531">
    <property type="entry name" value="PROTEIN ICFG"/>
    <property type="match status" value="1"/>
</dbReference>
<dbReference type="PROSITE" id="PS50111">
    <property type="entry name" value="CHEMOTAXIS_TRANSDUC_2"/>
    <property type="match status" value="1"/>
</dbReference>
<protein>
    <recommendedName>
        <fullName evidence="10">Methyl-accepting transducer domain-containing protein</fullName>
    </recommendedName>
</protein>
<dbReference type="PANTHER" id="PTHR43531:SF11">
    <property type="entry name" value="METHYL-ACCEPTING CHEMOTAXIS PROTEIN 3"/>
    <property type="match status" value="1"/>
</dbReference>
<dbReference type="Pfam" id="PF17200">
    <property type="entry name" value="sCache_2"/>
    <property type="match status" value="1"/>
</dbReference>
<evidence type="ECO:0000313" key="11">
    <source>
        <dbReference type="EMBL" id="APJ03792.1"/>
    </source>
</evidence>
<dbReference type="EMBL" id="CP017834">
    <property type="protein sequence ID" value="APJ03792.1"/>
    <property type="molecule type" value="Genomic_DNA"/>
</dbReference>
<evidence type="ECO:0000256" key="1">
    <source>
        <dbReference type="ARBA" id="ARBA00004651"/>
    </source>
</evidence>
<comment type="similarity">
    <text evidence="7">Belongs to the methyl-accepting chemotaxis (MCP) protein family.</text>
</comment>
<dbReference type="SMART" id="SM01049">
    <property type="entry name" value="Cache_2"/>
    <property type="match status" value="1"/>
</dbReference>
<feature type="domain" description="Methyl-accepting transducer" evidence="10">
    <location>
        <begin position="223"/>
        <end position="452"/>
    </location>
</feature>
<dbReference type="SUPFAM" id="SSF58104">
    <property type="entry name" value="Methyl-accepting chemotaxis protein (MCP) signaling domain"/>
    <property type="match status" value="1"/>
</dbReference>
<dbReference type="InterPro" id="IPR033480">
    <property type="entry name" value="sCache_2"/>
</dbReference>
<dbReference type="KEGG" id="saqi:AXG55_07680"/>
<evidence type="ECO:0000259" key="10">
    <source>
        <dbReference type="PROSITE" id="PS50111"/>
    </source>
</evidence>
<name>A0A1L4D0P6_9BACT</name>
<evidence type="ECO:0000256" key="4">
    <source>
        <dbReference type="ARBA" id="ARBA00022692"/>
    </source>
</evidence>
<evidence type="ECO:0000256" key="5">
    <source>
        <dbReference type="ARBA" id="ARBA00022989"/>
    </source>
</evidence>
<keyword evidence="5 9" id="KW-1133">Transmembrane helix</keyword>
<dbReference type="Proteomes" id="UP000184731">
    <property type="component" value="Chromosome"/>
</dbReference>
<evidence type="ECO:0000256" key="6">
    <source>
        <dbReference type="ARBA" id="ARBA00023136"/>
    </source>
</evidence>
<sequence length="494" mass="54808">MLKKFSIRKKMTLWNVLIIVIFTIVLFFLCYDALDRSLLEKQNKIKALTESAAGIVYKYIKLEKNGELTHAEAVEAASENVEALRFDDGNYIFIDDYDQRQIVNPTRPENKNQIQPTDPEMLKRLHNIIDKNTPGEYFYYTAKKPGTSEFLPKISYIAPITEWKWTIGTGVYMDDIAAQKTSYIIEISIICALIFIFLMIIATLFSNSMTVPLAKLSASLLNSSNEMETKSLNLSKMSEEVGNSSKSQADSIQETAAAIAEVTSMIARTSKLTEQSDELAHIIANGTKEGGEAVTRMVSAMESIQESSQRLSDIETIIKQIESKTMVINEIVSKTELLSLNASIEAARAGEYGKGFAVVAEEVGNLANTSGKSSNEIRELLEKSRNSVQEILHLTVQRVSEGQEKTKSVATTFEKITVDVNNINTQMQQITEATKEQEIGVKQIATAMARIDSSAINNLSNAEKSVIAATEVFEISKVLKSISKETEEIIFGKA</sequence>
<dbReference type="Gene3D" id="3.30.450.20">
    <property type="entry name" value="PAS domain"/>
    <property type="match status" value="1"/>
</dbReference>
<dbReference type="SMART" id="SM00283">
    <property type="entry name" value="MA"/>
    <property type="match status" value="1"/>
</dbReference>
<dbReference type="RefSeq" id="WP_148697534.1">
    <property type="nucleotide sequence ID" value="NZ_CP017834.1"/>
</dbReference>
<keyword evidence="2" id="KW-1003">Cell membrane</keyword>
<comment type="subcellular location">
    <subcellularLocation>
        <location evidence="1">Cell membrane</location>
        <topology evidence="1">Multi-pass membrane protein</topology>
    </subcellularLocation>
</comment>
<evidence type="ECO:0000256" key="2">
    <source>
        <dbReference type="ARBA" id="ARBA00022475"/>
    </source>
</evidence>
<evidence type="ECO:0000313" key="12">
    <source>
        <dbReference type="Proteomes" id="UP000184731"/>
    </source>
</evidence>
<accession>A0A1L4D0P6</accession>
<keyword evidence="6 9" id="KW-0472">Membrane</keyword>
<dbReference type="STRING" id="1915309.AXG55_07680"/>
<keyword evidence="3" id="KW-0145">Chemotaxis</keyword>
<dbReference type="InterPro" id="IPR004089">
    <property type="entry name" value="MCPsignal_dom"/>
</dbReference>
<feature type="transmembrane region" description="Helical" evidence="9">
    <location>
        <begin position="183"/>
        <end position="205"/>
    </location>
</feature>